<dbReference type="GO" id="GO:0003941">
    <property type="term" value="F:L-serine ammonia-lyase activity"/>
    <property type="evidence" value="ECO:0007669"/>
    <property type="project" value="UniProtKB-UniRule"/>
</dbReference>
<protein>
    <recommendedName>
        <fullName evidence="11">L-serine dehydratase</fullName>
        <ecNumber evidence="11">4.3.1.17</ecNumber>
    </recommendedName>
</protein>
<evidence type="ECO:0000256" key="7">
    <source>
        <dbReference type="ARBA" id="ARBA00023004"/>
    </source>
</evidence>
<evidence type="ECO:0000256" key="6">
    <source>
        <dbReference type="ARBA" id="ARBA00022723"/>
    </source>
</evidence>
<proteinExistence type="inferred from homology"/>
<keyword evidence="14" id="KW-1185">Reference proteome</keyword>
<comment type="pathway">
    <text evidence="2">Carbohydrate biosynthesis; gluconeogenesis.</text>
</comment>
<reference evidence="13" key="1">
    <citation type="submission" date="2021-10" db="EMBL/GenBank/DDBJ databases">
        <title>Anaerobic single-cell dispensing facilitates the cultivation of human gut bacteria.</title>
        <authorList>
            <person name="Afrizal A."/>
        </authorList>
    </citation>
    <scope>NUCLEOTIDE SEQUENCE</scope>
    <source>
        <strain evidence="13">CLA-AA-H272</strain>
    </source>
</reference>
<dbReference type="RefSeq" id="WP_302928733.1">
    <property type="nucleotide sequence ID" value="NZ_JAJEPW010000019.1"/>
</dbReference>
<evidence type="ECO:0000256" key="11">
    <source>
        <dbReference type="RuleBase" id="RU366059"/>
    </source>
</evidence>
<evidence type="ECO:0000313" key="13">
    <source>
        <dbReference type="EMBL" id="MCC2129453.1"/>
    </source>
</evidence>
<keyword evidence="4 11" id="KW-0312">Gluconeogenesis</keyword>
<evidence type="ECO:0000256" key="8">
    <source>
        <dbReference type="ARBA" id="ARBA00023014"/>
    </source>
</evidence>
<dbReference type="InterPro" id="IPR005130">
    <property type="entry name" value="Ser_deHydtase-like_asu"/>
</dbReference>
<comment type="similarity">
    <text evidence="3 11">Belongs to the iron-sulfur dependent L-serine dehydratase family.</text>
</comment>
<dbReference type="GO" id="GO:0051539">
    <property type="term" value="F:4 iron, 4 sulfur cluster binding"/>
    <property type="evidence" value="ECO:0007669"/>
    <property type="project" value="UniProtKB-UniRule"/>
</dbReference>
<dbReference type="GO" id="GO:0006094">
    <property type="term" value="P:gluconeogenesis"/>
    <property type="evidence" value="ECO:0007669"/>
    <property type="project" value="UniProtKB-KW"/>
</dbReference>
<keyword evidence="5 11" id="KW-0004">4Fe-4S</keyword>
<dbReference type="Proteomes" id="UP001199319">
    <property type="component" value="Unassembled WGS sequence"/>
</dbReference>
<comment type="catalytic activity">
    <reaction evidence="10 11">
        <text>L-serine = pyruvate + NH4(+)</text>
        <dbReference type="Rhea" id="RHEA:19169"/>
        <dbReference type="ChEBI" id="CHEBI:15361"/>
        <dbReference type="ChEBI" id="CHEBI:28938"/>
        <dbReference type="ChEBI" id="CHEBI:33384"/>
        <dbReference type="EC" id="4.3.1.17"/>
    </reaction>
</comment>
<keyword evidence="9 11" id="KW-0456">Lyase</keyword>
<evidence type="ECO:0000256" key="10">
    <source>
        <dbReference type="ARBA" id="ARBA00049406"/>
    </source>
</evidence>
<evidence type="ECO:0000256" key="9">
    <source>
        <dbReference type="ARBA" id="ARBA00023239"/>
    </source>
</evidence>
<dbReference type="InterPro" id="IPR051318">
    <property type="entry name" value="Fe-S_L-Ser"/>
</dbReference>
<dbReference type="PANTHER" id="PTHR30182">
    <property type="entry name" value="L-SERINE DEHYDRATASE"/>
    <property type="match status" value="1"/>
</dbReference>
<dbReference type="EMBL" id="JAJEPW010000019">
    <property type="protein sequence ID" value="MCC2129453.1"/>
    <property type="molecule type" value="Genomic_DNA"/>
</dbReference>
<evidence type="ECO:0000256" key="4">
    <source>
        <dbReference type="ARBA" id="ARBA00022432"/>
    </source>
</evidence>
<feature type="domain" description="Serine dehydratase-like alpha subunit" evidence="12">
    <location>
        <begin position="18"/>
        <end position="275"/>
    </location>
</feature>
<evidence type="ECO:0000256" key="2">
    <source>
        <dbReference type="ARBA" id="ARBA00004742"/>
    </source>
</evidence>
<sequence length="294" mass="31264">MSLDSMKEIFDRMEAEHKPFWEIVLETDMDERQVTCQQSMAKMLTTWQYMVDAADTYTGRRRSVSGLVGGDGLKMRQYSIRGRAMSGGYVSEVIAEALSMAESNACMRRIVAAPTAGACGVLPAVLLPMCKYEELSQHRILEALYVASGIGAVIAYKACIAGASGGCQAEIGTASAMAAGALVALRDGTGQQIGHAVAMALKNLMGLVCDPVAGLVEVPCVKRNVIGAVNAISAADMALAGIESRIPVDEVIDAMGEVGRRMPVEFRETALGGLAATPTGRRVKQQMHPESQEF</sequence>
<evidence type="ECO:0000256" key="5">
    <source>
        <dbReference type="ARBA" id="ARBA00022485"/>
    </source>
</evidence>
<dbReference type="InterPro" id="IPR004642">
    <property type="entry name" value="Ser_deHydtase_asu"/>
</dbReference>
<keyword evidence="7 11" id="KW-0408">Iron</keyword>
<dbReference type="GO" id="GO:0046872">
    <property type="term" value="F:metal ion binding"/>
    <property type="evidence" value="ECO:0007669"/>
    <property type="project" value="UniProtKB-KW"/>
</dbReference>
<comment type="cofactor">
    <cofactor evidence="1 11">
        <name>[4Fe-4S] cluster</name>
        <dbReference type="ChEBI" id="CHEBI:49883"/>
    </cofactor>
</comment>
<evidence type="ECO:0000313" key="14">
    <source>
        <dbReference type="Proteomes" id="UP001199319"/>
    </source>
</evidence>
<accession>A0AAE3DD02</accession>
<dbReference type="Pfam" id="PF03313">
    <property type="entry name" value="SDH_alpha"/>
    <property type="match status" value="1"/>
</dbReference>
<keyword evidence="8 11" id="KW-0411">Iron-sulfur</keyword>
<dbReference type="NCBIfam" id="TIGR00718">
    <property type="entry name" value="sda_alpha"/>
    <property type="match status" value="1"/>
</dbReference>
<dbReference type="AlphaFoldDB" id="A0AAE3DD02"/>
<keyword evidence="6 11" id="KW-0479">Metal-binding</keyword>
<evidence type="ECO:0000259" key="12">
    <source>
        <dbReference type="Pfam" id="PF03313"/>
    </source>
</evidence>
<dbReference type="EC" id="4.3.1.17" evidence="11"/>
<evidence type="ECO:0000256" key="1">
    <source>
        <dbReference type="ARBA" id="ARBA00001966"/>
    </source>
</evidence>
<evidence type="ECO:0000256" key="3">
    <source>
        <dbReference type="ARBA" id="ARBA00008636"/>
    </source>
</evidence>
<organism evidence="13 14">
    <name type="scientific">Brotocaccenecus cirricatena</name>
    <dbReference type="NCBI Taxonomy" id="3064195"/>
    <lineage>
        <taxon>Bacteria</taxon>
        <taxon>Bacillati</taxon>
        <taxon>Bacillota</taxon>
        <taxon>Clostridia</taxon>
        <taxon>Eubacteriales</taxon>
        <taxon>Oscillospiraceae</taxon>
        <taxon>Brotocaccenecus</taxon>
    </lineage>
</organism>
<comment type="caution">
    <text evidence="13">The sequence shown here is derived from an EMBL/GenBank/DDBJ whole genome shotgun (WGS) entry which is preliminary data.</text>
</comment>
<dbReference type="PANTHER" id="PTHR30182:SF1">
    <property type="entry name" value="L-SERINE DEHYDRATASE 1"/>
    <property type="match status" value="1"/>
</dbReference>
<gene>
    <name evidence="13" type="primary">sdaAA</name>
    <name evidence="13" type="ORF">LKD37_07990</name>
</gene>
<name>A0AAE3DD02_9FIRM</name>